<reference evidence="1 2" key="1">
    <citation type="submission" date="2018-02" db="EMBL/GenBank/DDBJ databases">
        <title>Draft genome sequence of bacterial isolates from marine environment.</title>
        <authorList>
            <person name="Singh S.K."/>
            <person name="Hill R."/>
            <person name="Major S."/>
            <person name="Cai H."/>
            <person name="Li Y."/>
        </authorList>
    </citation>
    <scope>NUCLEOTIDE SEQUENCE [LARGE SCALE GENOMIC DNA]</scope>
    <source>
        <strain evidence="1 2">IMET F</strain>
    </source>
</reference>
<evidence type="ECO:0000313" key="2">
    <source>
        <dbReference type="Proteomes" id="UP000238565"/>
    </source>
</evidence>
<accession>A0A2S7I6E7</accession>
<gene>
    <name evidence="1" type="ORF">C3729_04050</name>
</gene>
<dbReference type="Proteomes" id="UP000238565">
    <property type="component" value="Unassembled WGS sequence"/>
</dbReference>
<dbReference type="EMBL" id="PTPZ01000002">
    <property type="protein sequence ID" value="PPZ92157.1"/>
    <property type="molecule type" value="Genomic_DNA"/>
</dbReference>
<comment type="caution">
    <text evidence="1">The sequence shown here is derived from an EMBL/GenBank/DDBJ whole genome shotgun (WGS) entry which is preliminary data.</text>
</comment>
<organism evidence="1 2">
    <name type="scientific">Cloacibacterium normanense</name>
    <dbReference type="NCBI Taxonomy" id="237258"/>
    <lineage>
        <taxon>Bacteria</taxon>
        <taxon>Pseudomonadati</taxon>
        <taxon>Bacteroidota</taxon>
        <taxon>Flavobacteriia</taxon>
        <taxon>Flavobacteriales</taxon>
        <taxon>Weeksellaceae</taxon>
    </lineage>
</organism>
<evidence type="ECO:0000313" key="1">
    <source>
        <dbReference type="EMBL" id="PPZ92157.1"/>
    </source>
</evidence>
<name>A0A2S7I6E7_9FLAO</name>
<protein>
    <submittedName>
        <fullName evidence="1">Uncharacterized protein</fullName>
    </submittedName>
</protein>
<dbReference type="AlphaFoldDB" id="A0A2S7I6E7"/>
<sequence length="78" mass="9467">MSFKVSLNFFKDKIFAKVLVSHRLHRFSQKFFSKNIFTTRAKKDKIRFKPSKSKKTKKNLFFTFEILVFKPFFCLFCV</sequence>
<proteinExistence type="predicted"/>